<gene>
    <name evidence="1" type="ORF">AFUS01_LOCUS6628</name>
</gene>
<dbReference type="EMBL" id="CAJVCH010043673">
    <property type="protein sequence ID" value="CAG7717155.1"/>
    <property type="molecule type" value="Genomic_DNA"/>
</dbReference>
<dbReference type="AlphaFoldDB" id="A0A8J2JHP1"/>
<reference evidence="1" key="1">
    <citation type="submission" date="2021-06" db="EMBL/GenBank/DDBJ databases">
        <authorList>
            <person name="Hodson N. C."/>
            <person name="Mongue J. A."/>
            <person name="Jaron S. K."/>
        </authorList>
    </citation>
    <scope>NUCLEOTIDE SEQUENCE</scope>
</reference>
<accession>A0A8J2JHP1</accession>
<name>A0A8J2JHP1_9HEXA</name>
<protein>
    <submittedName>
        <fullName evidence="1">Uncharacterized protein</fullName>
    </submittedName>
</protein>
<proteinExistence type="predicted"/>
<comment type="caution">
    <text evidence="1">The sequence shown here is derived from an EMBL/GenBank/DDBJ whole genome shotgun (WGS) entry which is preliminary data.</text>
</comment>
<dbReference type="Proteomes" id="UP000708208">
    <property type="component" value="Unassembled WGS sequence"/>
</dbReference>
<sequence length="79" mass="8602">MTAVLNVPLATLPTLHNIERTNGPGNYSRCPADVAVVNEDAGTNGGSESSRSTLEELCIPLARGNQHQNHQQYEKRDED</sequence>
<evidence type="ECO:0000313" key="2">
    <source>
        <dbReference type="Proteomes" id="UP000708208"/>
    </source>
</evidence>
<evidence type="ECO:0000313" key="1">
    <source>
        <dbReference type="EMBL" id="CAG7717155.1"/>
    </source>
</evidence>
<keyword evidence="2" id="KW-1185">Reference proteome</keyword>
<organism evidence="1 2">
    <name type="scientific">Allacma fusca</name>
    <dbReference type="NCBI Taxonomy" id="39272"/>
    <lineage>
        <taxon>Eukaryota</taxon>
        <taxon>Metazoa</taxon>
        <taxon>Ecdysozoa</taxon>
        <taxon>Arthropoda</taxon>
        <taxon>Hexapoda</taxon>
        <taxon>Collembola</taxon>
        <taxon>Symphypleona</taxon>
        <taxon>Sminthuridae</taxon>
        <taxon>Allacma</taxon>
    </lineage>
</organism>